<sequence>MATKLILYCHKHDKNFTLISGITLRSFYLHKYLQLLMNKDIKLLEEKWDLSQEESKFLAAWKAELNSEEKNLIKNAIKENKKITKANFFFNPFSNGKEIVNMGMLEFEYDGFSYKRKYNNLKNITFIQKENGILIKCPIDENEFLDVLQQEEVI</sequence>
<evidence type="ECO:0000313" key="1">
    <source>
        <dbReference type="EMBL" id="MDJ1645762.1"/>
    </source>
</evidence>
<dbReference type="EMBL" id="JASDDP010000015">
    <property type="protein sequence ID" value="MDJ1645762.1"/>
    <property type="molecule type" value="Genomic_DNA"/>
</dbReference>
<evidence type="ECO:0000313" key="2">
    <source>
        <dbReference type="Proteomes" id="UP001224428"/>
    </source>
</evidence>
<dbReference type="RefSeq" id="WP_283827235.1">
    <property type="nucleotide sequence ID" value="NZ_JASDDP010000015.1"/>
</dbReference>
<proteinExistence type="predicted"/>
<comment type="caution">
    <text evidence="1">The sequence shown here is derived from an EMBL/GenBank/DDBJ whole genome shotgun (WGS) entry which is preliminary data.</text>
</comment>
<dbReference type="AlphaFoldDB" id="A0AAJ1UWL5"/>
<reference evidence="1" key="1">
    <citation type="submission" date="2023-05" db="EMBL/GenBank/DDBJ databases">
        <title>Mycoplasma phocimorsus sp. nov., isolated from Scandinavian patients with seal finger or septic arthritis after contact with seals.</title>
        <authorList>
            <person name="Skafte-Holm A."/>
            <person name="Pedersen T.R."/>
            <person name="Froelund M."/>
            <person name="Stegger M."/>
            <person name="Qvortrup K."/>
            <person name="Michaels D.L."/>
            <person name="Brown D.R."/>
            <person name="Jensen J.S."/>
        </authorList>
    </citation>
    <scope>NUCLEOTIDE SEQUENCE</scope>
    <source>
        <strain evidence="1">M5725</strain>
    </source>
</reference>
<name>A0AAJ1UWL5_9MOLU</name>
<gene>
    <name evidence="1" type="ORF">QLQ80_01495</name>
</gene>
<keyword evidence="2" id="KW-1185">Reference proteome</keyword>
<accession>A0AAJ1UWL5</accession>
<organism evidence="1 2">
    <name type="scientific">Mycoplasma phocimorsus</name>
    <dbReference type="NCBI Taxonomy" id="3045839"/>
    <lineage>
        <taxon>Bacteria</taxon>
        <taxon>Bacillati</taxon>
        <taxon>Mycoplasmatota</taxon>
        <taxon>Mollicutes</taxon>
        <taxon>Mycoplasmataceae</taxon>
        <taxon>Mycoplasma</taxon>
    </lineage>
</organism>
<dbReference type="Proteomes" id="UP001224428">
    <property type="component" value="Unassembled WGS sequence"/>
</dbReference>
<protein>
    <submittedName>
        <fullName evidence="1">Uncharacterized protein</fullName>
    </submittedName>
</protein>